<sequence length="264" mass="28663">MNSLPDPVKSARRALAILEVLTEHEQPMGFTALAERLGYPKSSLHGLLRTLVDSGWAGFDEQTRRYSLGIRTLSAGNAYGRSLPLADRALPHMRRICAELNETVQLAVLDGVHNVYVAKVDGNQALALASAVGRRLPAHTTALGKVLLAGLADTELTHRFTGVPLTAFTEHTITSLAALGEQLRQVRRRGYGTDTEEYTVGVRCLAVPIRDATGRVVAGMSVSVPTIRFRRELRTRGLELLREAGSGLSAELGFDADQPRRTTT</sequence>
<dbReference type="RefSeq" id="WP_203962040.1">
    <property type="nucleotide sequence ID" value="NZ_AP023355.1"/>
</dbReference>
<dbReference type="InterPro" id="IPR005471">
    <property type="entry name" value="Tscrpt_reg_IclR_N"/>
</dbReference>
<dbReference type="InterPro" id="IPR029016">
    <property type="entry name" value="GAF-like_dom_sf"/>
</dbReference>
<dbReference type="Gene3D" id="1.10.10.10">
    <property type="entry name" value="Winged helix-like DNA-binding domain superfamily/Winged helix DNA-binding domain"/>
    <property type="match status" value="1"/>
</dbReference>
<dbReference type="InterPro" id="IPR036390">
    <property type="entry name" value="WH_DNA-bd_sf"/>
</dbReference>
<evidence type="ECO:0000256" key="1">
    <source>
        <dbReference type="ARBA" id="ARBA00022798"/>
    </source>
</evidence>
<dbReference type="SUPFAM" id="SSF46785">
    <property type="entry name" value="Winged helix' DNA-binding domain"/>
    <property type="match status" value="1"/>
</dbReference>
<proteinExistence type="predicted"/>
<keyword evidence="2" id="KW-0805">Transcription regulation</keyword>
<keyword evidence="1" id="KW-0319">Glycerol metabolism</keyword>
<dbReference type="FunFam" id="1.10.10.10:FF:000056">
    <property type="entry name" value="IclR family transcriptional regulator"/>
    <property type="match status" value="1"/>
</dbReference>
<dbReference type="PROSITE" id="PS51078">
    <property type="entry name" value="ICLR_ED"/>
    <property type="match status" value="1"/>
</dbReference>
<evidence type="ECO:0000256" key="2">
    <source>
        <dbReference type="ARBA" id="ARBA00023015"/>
    </source>
</evidence>
<evidence type="ECO:0000256" key="3">
    <source>
        <dbReference type="ARBA" id="ARBA00023125"/>
    </source>
</evidence>
<comment type="function">
    <text evidence="5">May be an activator protein for the gylABX operon.</text>
</comment>
<dbReference type="KEGG" id="atl:Athai_30180"/>
<dbReference type="PANTHER" id="PTHR30136:SF35">
    <property type="entry name" value="HTH-TYPE TRANSCRIPTIONAL REGULATOR RV1719"/>
    <property type="match status" value="1"/>
</dbReference>
<dbReference type="Pfam" id="PF01614">
    <property type="entry name" value="IclR_C"/>
    <property type="match status" value="1"/>
</dbReference>
<gene>
    <name evidence="9" type="ORF">Athai_30180</name>
</gene>
<accession>A0A7R7DPG8</accession>
<dbReference type="InterPro" id="IPR036388">
    <property type="entry name" value="WH-like_DNA-bd_sf"/>
</dbReference>
<evidence type="ECO:0000259" key="7">
    <source>
        <dbReference type="PROSITE" id="PS51077"/>
    </source>
</evidence>
<evidence type="ECO:0000256" key="5">
    <source>
        <dbReference type="ARBA" id="ARBA00058938"/>
    </source>
</evidence>
<name>A0A7R7DPG8_9ACTN</name>
<dbReference type="Pfam" id="PF09339">
    <property type="entry name" value="HTH_IclR"/>
    <property type="match status" value="1"/>
</dbReference>
<keyword evidence="4" id="KW-0804">Transcription</keyword>
<dbReference type="PANTHER" id="PTHR30136">
    <property type="entry name" value="HELIX-TURN-HELIX TRANSCRIPTIONAL REGULATOR, ICLR FAMILY"/>
    <property type="match status" value="1"/>
</dbReference>
<dbReference type="InterPro" id="IPR050707">
    <property type="entry name" value="HTH_MetabolicPath_Reg"/>
</dbReference>
<dbReference type="GO" id="GO:0003700">
    <property type="term" value="F:DNA-binding transcription factor activity"/>
    <property type="evidence" value="ECO:0007669"/>
    <property type="project" value="TreeGrafter"/>
</dbReference>
<dbReference type="EMBL" id="AP023355">
    <property type="protein sequence ID" value="BCJ35515.1"/>
    <property type="molecule type" value="Genomic_DNA"/>
</dbReference>
<evidence type="ECO:0000313" key="9">
    <source>
        <dbReference type="EMBL" id="BCJ35515.1"/>
    </source>
</evidence>
<feature type="domain" description="HTH iclR-type" evidence="7">
    <location>
        <begin position="8"/>
        <end position="70"/>
    </location>
</feature>
<reference evidence="9 10" key="1">
    <citation type="submission" date="2020-08" db="EMBL/GenBank/DDBJ databases">
        <title>Whole genome shotgun sequence of Actinocatenispora thailandica NBRC 105041.</title>
        <authorList>
            <person name="Komaki H."/>
            <person name="Tamura T."/>
        </authorList>
    </citation>
    <scope>NUCLEOTIDE SEQUENCE [LARGE SCALE GENOMIC DNA]</scope>
    <source>
        <strain evidence="9 10">NBRC 105041</strain>
    </source>
</reference>
<dbReference type="GO" id="GO:0045892">
    <property type="term" value="P:negative regulation of DNA-templated transcription"/>
    <property type="evidence" value="ECO:0007669"/>
    <property type="project" value="TreeGrafter"/>
</dbReference>
<evidence type="ECO:0000256" key="6">
    <source>
        <dbReference type="ARBA" id="ARBA00070406"/>
    </source>
</evidence>
<evidence type="ECO:0000259" key="8">
    <source>
        <dbReference type="PROSITE" id="PS51078"/>
    </source>
</evidence>
<dbReference type="GO" id="GO:0003677">
    <property type="term" value="F:DNA binding"/>
    <property type="evidence" value="ECO:0007669"/>
    <property type="project" value="UniProtKB-KW"/>
</dbReference>
<dbReference type="Gene3D" id="3.30.450.40">
    <property type="match status" value="1"/>
</dbReference>
<dbReference type="SMART" id="SM00346">
    <property type="entry name" value="HTH_ICLR"/>
    <property type="match status" value="1"/>
</dbReference>
<protein>
    <recommendedName>
        <fullName evidence="6">Glycerol operon regulatory protein</fullName>
    </recommendedName>
</protein>
<organism evidence="9 10">
    <name type="scientific">Actinocatenispora thailandica</name>
    <dbReference type="NCBI Taxonomy" id="227318"/>
    <lineage>
        <taxon>Bacteria</taxon>
        <taxon>Bacillati</taxon>
        <taxon>Actinomycetota</taxon>
        <taxon>Actinomycetes</taxon>
        <taxon>Micromonosporales</taxon>
        <taxon>Micromonosporaceae</taxon>
        <taxon>Actinocatenispora</taxon>
    </lineage>
</organism>
<keyword evidence="3" id="KW-0238">DNA-binding</keyword>
<feature type="domain" description="IclR-ED" evidence="8">
    <location>
        <begin position="71"/>
        <end position="254"/>
    </location>
</feature>
<dbReference type="SUPFAM" id="SSF55781">
    <property type="entry name" value="GAF domain-like"/>
    <property type="match status" value="1"/>
</dbReference>
<evidence type="ECO:0000313" key="10">
    <source>
        <dbReference type="Proteomes" id="UP000611640"/>
    </source>
</evidence>
<dbReference type="InterPro" id="IPR014757">
    <property type="entry name" value="Tscrpt_reg_IclR_C"/>
</dbReference>
<evidence type="ECO:0000256" key="4">
    <source>
        <dbReference type="ARBA" id="ARBA00023163"/>
    </source>
</evidence>
<dbReference type="Proteomes" id="UP000611640">
    <property type="component" value="Chromosome"/>
</dbReference>
<dbReference type="AlphaFoldDB" id="A0A7R7DPG8"/>
<dbReference type="PROSITE" id="PS51077">
    <property type="entry name" value="HTH_ICLR"/>
    <property type="match status" value="1"/>
</dbReference>
<keyword evidence="10" id="KW-1185">Reference proteome</keyword>
<dbReference type="GO" id="GO:0006071">
    <property type="term" value="P:glycerol metabolic process"/>
    <property type="evidence" value="ECO:0007669"/>
    <property type="project" value="UniProtKB-KW"/>
</dbReference>